<evidence type="ECO:0000256" key="7">
    <source>
        <dbReference type="ARBA" id="ARBA00023053"/>
    </source>
</evidence>
<dbReference type="InterPro" id="IPR018422">
    <property type="entry name" value="Cation/H_exchanger_CPA1"/>
</dbReference>
<feature type="transmembrane region" description="Helical" evidence="13">
    <location>
        <begin position="107"/>
        <end position="127"/>
    </location>
</feature>
<feature type="domain" description="Cation/H+ exchanger transmembrane" evidence="14">
    <location>
        <begin position="61"/>
        <end position="433"/>
    </location>
</feature>
<dbReference type="PANTHER" id="PTHR10110:SF117">
    <property type="entry name" value="SODIUM_HYDROGEN EXCHANGER 2"/>
    <property type="match status" value="1"/>
</dbReference>
<keyword evidence="10" id="KW-0739">Sodium transport</keyword>
<evidence type="ECO:0000313" key="15">
    <source>
        <dbReference type="EMBL" id="KAG6590407.1"/>
    </source>
</evidence>
<keyword evidence="6 13" id="KW-1133">Transmembrane helix</keyword>
<evidence type="ECO:0000256" key="13">
    <source>
        <dbReference type="SAM" id="Phobius"/>
    </source>
</evidence>
<name>A0AAV6N3T2_9ROSI</name>
<evidence type="ECO:0000256" key="8">
    <source>
        <dbReference type="ARBA" id="ARBA00023065"/>
    </source>
</evidence>
<evidence type="ECO:0000313" key="16">
    <source>
        <dbReference type="Proteomes" id="UP000685013"/>
    </source>
</evidence>
<proteinExistence type="predicted"/>
<reference evidence="15 16" key="1">
    <citation type="journal article" date="2021" name="Hortic Res">
        <title>The domestication of Cucurbita argyrosperma as revealed by the genome of its wild relative.</title>
        <authorList>
            <person name="Barrera-Redondo J."/>
            <person name="Sanchez-de la Vega G."/>
            <person name="Aguirre-Liguori J.A."/>
            <person name="Castellanos-Morales G."/>
            <person name="Gutierrez-Guerrero Y.T."/>
            <person name="Aguirre-Dugua X."/>
            <person name="Aguirre-Planter E."/>
            <person name="Tenaillon M.I."/>
            <person name="Lira-Saade R."/>
            <person name="Eguiarte L.E."/>
        </authorList>
    </citation>
    <scope>NUCLEOTIDE SEQUENCE [LARGE SCALE GENOMIC DNA]</scope>
    <source>
        <strain evidence="15">JBR-2021</strain>
    </source>
</reference>
<dbReference type="PANTHER" id="PTHR10110">
    <property type="entry name" value="SODIUM/HYDROGEN EXCHANGER"/>
    <property type="match status" value="1"/>
</dbReference>
<feature type="transmembrane region" description="Helical" evidence="13">
    <location>
        <begin position="264"/>
        <end position="282"/>
    </location>
</feature>
<accession>A0AAV6N3T2</accession>
<feature type="transmembrane region" description="Helical" evidence="13">
    <location>
        <begin position="208"/>
        <end position="230"/>
    </location>
</feature>
<dbReference type="EMBL" id="JAGKQH010000010">
    <property type="protein sequence ID" value="KAG6590407.1"/>
    <property type="molecule type" value="Genomic_DNA"/>
</dbReference>
<dbReference type="GO" id="GO:0015386">
    <property type="term" value="F:potassium:proton antiporter activity"/>
    <property type="evidence" value="ECO:0007669"/>
    <property type="project" value="TreeGrafter"/>
</dbReference>
<keyword evidence="4 13" id="KW-0812">Transmembrane</keyword>
<dbReference type="GO" id="GO:0090333">
    <property type="term" value="P:regulation of stomatal closure"/>
    <property type="evidence" value="ECO:0007669"/>
    <property type="project" value="TreeGrafter"/>
</dbReference>
<feature type="transmembrane region" description="Helical" evidence="13">
    <location>
        <begin position="139"/>
        <end position="158"/>
    </location>
</feature>
<keyword evidence="9 13" id="KW-0472">Membrane</keyword>
<evidence type="ECO:0000259" key="14">
    <source>
        <dbReference type="Pfam" id="PF00999"/>
    </source>
</evidence>
<evidence type="ECO:0000256" key="11">
    <source>
        <dbReference type="ARBA" id="ARBA00047524"/>
    </source>
</evidence>
<evidence type="ECO:0000256" key="6">
    <source>
        <dbReference type="ARBA" id="ARBA00022989"/>
    </source>
</evidence>
<dbReference type="AlphaFoldDB" id="A0AAV6N3T2"/>
<keyword evidence="2" id="KW-0813">Transport</keyword>
<evidence type="ECO:0000256" key="10">
    <source>
        <dbReference type="ARBA" id="ARBA00023201"/>
    </source>
</evidence>
<comment type="caution">
    <text evidence="15">The sequence shown here is derived from an EMBL/GenBank/DDBJ whole genome shotgun (WGS) entry which is preliminary data.</text>
</comment>
<evidence type="ECO:0000256" key="5">
    <source>
        <dbReference type="ARBA" id="ARBA00022958"/>
    </source>
</evidence>
<dbReference type="Pfam" id="PF00999">
    <property type="entry name" value="Na_H_Exchanger"/>
    <property type="match status" value="1"/>
</dbReference>
<feature type="transmembrane region" description="Helical" evidence="13">
    <location>
        <begin position="333"/>
        <end position="353"/>
    </location>
</feature>
<keyword evidence="7" id="KW-0915">Sodium</keyword>
<feature type="transmembrane region" description="Helical" evidence="13">
    <location>
        <begin position="407"/>
        <end position="427"/>
    </location>
</feature>
<keyword evidence="16" id="KW-1185">Reference proteome</keyword>
<sequence>MSSLSSTLSSSPDHTLLSECCVRPCRFEARRDFVVSENELLLRWAVRRPRFSIFCAVKEGMFAGIVILLVSRGKSSHLLLFSEDTFFIYLLPPIIFNAGFQVKKKQFFVNFMTIMLFGAIGAFQFFKKMDVGSLDIADILAIGAIFAATDSVCTLQILSQDETPLLYSLVFGEGVVNDATSVVLFNAIQSIDLSNIDARVAIHFLGSFFYLFSTSTLLGVFVGLLSAYIIRKLYFGRHSTDREVALMILMAYLSYMLAELLDLSGILTVFFCGIVMSHYTWHNVTESSRVTTKHAFATLSFISESFIFVYVGMDALDIEKWSFVSDSPGTSVAVSAMLLGLVMVGRAAFVFPLSFLSNLAKKSADEKITFREQVIIWWAGLMRGAVSIALAYHQFTRAGHTQLRGNAMMITSTVTVVLFSTMVFGLLTKPLIKCLIPHPKLTTSMLSDPATPKSFSVPLLGSAQDSELDLDSLHVPRPTSIRAFLATPTHTVHRYWRKFDDAFMRPMFGGRGFVPFVPGSPTERGGH</sequence>
<comment type="catalytic activity">
    <reaction evidence="11">
        <text>Na(+)(in) + H(+)(out) = Na(+)(out) + H(+)(in)</text>
        <dbReference type="Rhea" id="RHEA:29419"/>
        <dbReference type="ChEBI" id="CHEBI:15378"/>
        <dbReference type="ChEBI" id="CHEBI:29101"/>
    </reaction>
</comment>
<dbReference type="GO" id="GO:0015385">
    <property type="term" value="F:sodium:proton antiporter activity"/>
    <property type="evidence" value="ECO:0007669"/>
    <property type="project" value="InterPro"/>
</dbReference>
<feature type="transmembrane region" description="Helical" evidence="13">
    <location>
        <begin position="294"/>
        <end position="313"/>
    </location>
</feature>
<feature type="transmembrane region" description="Helical" evidence="13">
    <location>
        <begin position="374"/>
        <end position="395"/>
    </location>
</feature>
<evidence type="ECO:0000256" key="4">
    <source>
        <dbReference type="ARBA" id="ARBA00022692"/>
    </source>
</evidence>
<feature type="non-terminal residue" evidence="15">
    <location>
        <position position="1"/>
    </location>
</feature>
<dbReference type="GO" id="GO:0051453">
    <property type="term" value="P:regulation of intracellular pH"/>
    <property type="evidence" value="ECO:0007669"/>
    <property type="project" value="TreeGrafter"/>
</dbReference>
<dbReference type="Proteomes" id="UP000685013">
    <property type="component" value="Chromosome 10"/>
</dbReference>
<evidence type="ECO:0000256" key="9">
    <source>
        <dbReference type="ARBA" id="ARBA00023136"/>
    </source>
</evidence>
<dbReference type="InterPro" id="IPR006153">
    <property type="entry name" value="Cation/H_exchanger_TM"/>
</dbReference>
<evidence type="ECO:0000256" key="2">
    <source>
        <dbReference type="ARBA" id="ARBA00022448"/>
    </source>
</evidence>
<evidence type="ECO:0000256" key="1">
    <source>
        <dbReference type="ARBA" id="ARBA00004141"/>
    </source>
</evidence>
<dbReference type="GO" id="GO:0005886">
    <property type="term" value="C:plasma membrane"/>
    <property type="evidence" value="ECO:0007669"/>
    <property type="project" value="TreeGrafter"/>
</dbReference>
<keyword evidence="8" id="KW-0406">Ion transport</keyword>
<evidence type="ECO:0000256" key="12">
    <source>
        <dbReference type="ARBA" id="ARBA00047912"/>
    </source>
</evidence>
<gene>
    <name evidence="15" type="primary">NHX2</name>
    <name evidence="15" type="ORF">SDJN03_15830</name>
</gene>
<comment type="subcellular location">
    <subcellularLocation>
        <location evidence="1">Membrane</location>
        <topology evidence="1">Multi-pass membrane protein</topology>
    </subcellularLocation>
</comment>
<feature type="transmembrane region" description="Helical" evidence="13">
    <location>
        <begin position="77"/>
        <end position="100"/>
    </location>
</feature>
<dbReference type="GO" id="GO:0098719">
    <property type="term" value="P:sodium ion import across plasma membrane"/>
    <property type="evidence" value="ECO:0007669"/>
    <property type="project" value="TreeGrafter"/>
</dbReference>
<evidence type="ECO:0000256" key="3">
    <source>
        <dbReference type="ARBA" id="ARBA00022538"/>
    </source>
</evidence>
<protein>
    <submittedName>
        <fullName evidence="15">Sodium/hydrogen exchanger 2</fullName>
    </submittedName>
</protein>
<feature type="transmembrane region" description="Helical" evidence="13">
    <location>
        <begin position="51"/>
        <end position="71"/>
    </location>
</feature>
<keyword evidence="3" id="KW-0633">Potassium transport</keyword>
<comment type="catalytic activity">
    <reaction evidence="12">
        <text>K(+)(in) + H(+)(out) = K(+)(out) + H(+)(in)</text>
        <dbReference type="Rhea" id="RHEA:29467"/>
        <dbReference type="ChEBI" id="CHEBI:15378"/>
        <dbReference type="ChEBI" id="CHEBI:29103"/>
    </reaction>
</comment>
<keyword evidence="5" id="KW-0630">Potassium</keyword>
<organism evidence="15 16">
    <name type="scientific">Cucurbita argyrosperma subsp. sororia</name>
    <dbReference type="NCBI Taxonomy" id="37648"/>
    <lineage>
        <taxon>Eukaryota</taxon>
        <taxon>Viridiplantae</taxon>
        <taxon>Streptophyta</taxon>
        <taxon>Embryophyta</taxon>
        <taxon>Tracheophyta</taxon>
        <taxon>Spermatophyta</taxon>
        <taxon>Magnoliopsida</taxon>
        <taxon>eudicotyledons</taxon>
        <taxon>Gunneridae</taxon>
        <taxon>Pentapetalae</taxon>
        <taxon>rosids</taxon>
        <taxon>fabids</taxon>
        <taxon>Cucurbitales</taxon>
        <taxon>Cucurbitaceae</taxon>
        <taxon>Cucurbiteae</taxon>
        <taxon>Cucurbita</taxon>
    </lineage>
</organism>